<keyword evidence="7" id="KW-0325">Glycoprotein</keyword>
<evidence type="ECO:0000256" key="7">
    <source>
        <dbReference type="ARBA" id="ARBA00023180"/>
    </source>
</evidence>
<evidence type="ECO:0000313" key="10">
    <source>
        <dbReference type="Ensembl" id="ENSSMAP00000046863.1"/>
    </source>
</evidence>
<dbReference type="GO" id="GO:0009897">
    <property type="term" value="C:external side of plasma membrane"/>
    <property type="evidence" value="ECO:0007669"/>
    <property type="project" value="TreeGrafter"/>
</dbReference>
<dbReference type="Proteomes" id="UP000694558">
    <property type="component" value="Chromosome 4"/>
</dbReference>
<evidence type="ECO:0000256" key="6">
    <source>
        <dbReference type="ARBA" id="ARBA00023170"/>
    </source>
</evidence>
<feature type="transmembrane region" description="Helical" evidence="8">
    <location>
        <begin position="376"/>
        <end position="398"/>
    </location>
</feature>
<dbReference type="InterPro" id="IPR015321">
    <property type="entry name" value="TypeI_recpt_CBD"/>
</dbReference>
<evidence type="ECO:0000259" key="9">
    <source>
        <dbReference type="PROSITE" id="PS50853"/>
    </source>
</evidence>
<comment type="subcellular location">
    <subcellularLocation>
        <location evidence="1">Membrane</location>
        <topology evidence="1">Single-pass type I membrane protein</topology>
    </subcellularLocation>
</comment>
<evidence type="ECO:0000256" key="8">
    <source>
        <dbReference type="SAM" id="Phobius"/>
    </source>
</evidence>
<proteinExistence type="predicted"/>
<dbReference type="PANTHER" id="PTHR23037:SF47">
    <property type="entry name" value="INTERLEUKIN 2 RECEPTOR SUBUNIT GAMMA"/>
    <property type="match status" value="1"/>
</dbReference>
<dbReference type="InterPro" id="IPR003961">
    <property type="entry name" value="FN3_dom"/>
</dbReference>
<reference evidence="10" key="2">
    <citation type="submission" date="2025-08" db="UniProtKB">
        <authorList>
            <consortium name="Ensembl"/>
        </authorList>
    </citation>
    <scope>IDENTIFICATION</scope>
</reference>
<evidence type="ECO:0000256" key="5">
    <source>
        <dbReference type="ARBA" id="ARBA00023136"/>
    </source>
</evidence>
<reference evidence="10" key="1">
    <citation type="submission" date="2023-05" db="EMBL/GenBank/DDBJ databases">
        <title>High-quality long-read genome of Scophthalmus maximus.</title>
        <authorList>
            <person name="Lien S."/>
            <person name="Martinez P."/>
        </authorList>
    </citation>
    <scope>NUCLEOTIDE SEQUENCE [LARGE SCALE GENOMIC DNA]</scope>
</reference>
<feature type="domain" description="Fibronectin type-III" evidence="9">
    <location>
        <begin position="264"/>
        <end position="361"/>
    </location>
</feature>
<keyword evidence="4 8" id="KW-1133">Transmembrane helix</keyword>
<dbReference type="SUPFAM" id="SSF49265">
    <property type="entry name" value="Fibronectin type III"/>
    <property type="match status" value="3"/>
</dbReference>
<evidence type="ECO:0000256" key="3">
    <source>
        <dbReference type="ARBA" id="ARBA00022729"/>
    </source>
</evidence>
<evidence type="ECO:0000256" key="4">
    <source>
        <dbReference type="ARBA" id="ARBA00022989"/>
    </source>
</evidence>
<organism evidence="10 11">
    <name type="scientific">Scophthalmus maximus</name>
    <name type="common">Turbot</name>
    <name type="synonym">Psetta maxima</name>
    <dbReference type="NCBI Taxonomy" id="52904"/>
    <lineage>
        <taxon>Eukaryota</taxon>
        <taxon>Metazoa</taxon>
        <taxon>Chordata</taxon>
        <taxon>Craniata</taxon>
        <taxon>Vertebrata</taxon>
        <taxon>Euteleostomi</taxon>
        <taxon>Actinopterygii</taxon>
        <taxon>Neopterygii</taxon>
        <taxon>Teleostei</taxon>
        <taxon>Neoteleostei</taxon>
        <taxon>Acanthomorphata</taxon>
        <taxon>Carangaria</taxon>
        <taxon>Pleuronectiformes</taxon>
        <taxon>Pleuronectoidei</taxon>
        <taxon>Scophthalmidae</taxon>
        <taxon>Scophthalmus</taxon>
    </lineage>
</organism>
<keyword evidence="2 8" id="KW-0812">Transmembrane</keyword>
<dbReference type="InterPro" id="IPR013783">
    <property type="entry name" value="Ig-like_fold"/>
</dbReference>
<dbReference type="PROSITE" id="PS50853">
    <property type="entry name" value="FN3"/>
    <property type="match status" value="1"/>
</dbReference>
<evidence type="ECO:0000256" key="1">
    <source>
        <dbReference type="ARBA" id="ARBA00004479"/>
    </source>
</evidence>
<keyword evidence="5 8" id="KW-0472">Membrane</keyword>
<dbReference type="Ensembl" id="ENSSMAT00000038810.1">
    <property type="protein sequence ID" value="ENSSMAP00000046863.1"/>
    <property type="gene ID" value="ENSSMAG00000013307.2"/>
</dbReference>
<gene>
    <name evidence="10" type="primary">il13ra2</name>
</gene>
<sequence length="430" mass="49107">MWSITFTCSCVWSVHLLRLSIRRAHMMGRSRSSVTHGAALMLLFITCRECTGFTVDPPEDLVIFDPGHLGHLEIRWSPPARLINKTECPKHYQLEYFSTYKGGWTAIRTPGRSYSAQFDLMKDIRVKVFTLLSGPCTNGTMVKSKSYTELVQKPLSTGVEGTRVKDFICVFHKMENMECKWGRSAKMPATSQQNLYFWHKQLEHAEECPEYIISGGVRIGCNFTGKVLPDFTDINFCINGSSAEGALKPTFISLQIQNHVKPGATEKLYLRTAPDTQLELHWECPVGSVPEHCLEWEVEHSQEGPDGKIASQQILTQQKSLTLPLIHDDERNCFRVRSQLHKYCVDKSYWSEWSLPNCYPEMKEVTPEPEWDMVRVYVYIAVAITAMLVLSLCLGTMIKVRSSRPEKKQDPLHTTLLGLYYEPLKDEVVT</sequence>
<keyword evidence="3" id="KW-0732">Signal</keyword>
<evidence type="ECO:0000256" key="2">
    <source>
        <dbReference type="ARBA" id="ARBA00022692"/>
    </source>
</evidence>
<dbReference type="Gene3D" id="2.60.40.10">
    <property type="entry name" value="Immunoglobulins"/>
    <property type="match status" value="3"/>
</dbReference>
<dbReference type="GO" id="GO:0004896">
    <property type="term" value="F:cytokine receptor activity"/>
    <property type="evidence" value="ECO:0007669"/>
    <property type="project" value="TreeGrafter"/>
</dbReference>
<accession>A0A8D3CHV5</accession>
<dbReference type="Pfam" id="PF09240">
    <property type="entry name" value="IL6Ra-bind"/>
    <property type="match status" value="1"/>
</dbReference>
<evidence type="ECO:0000313" key="11">
    <source>
        <dbReference type="Proteomes" id="UP000694558"/>
    </source>
</evidence>
<dbReference type="GeneTree" id="ENSGT00940000159971"/>
<dbReference type="PANTHER" id="PTHR23037">
    <property type="entry name" value="CYTOKINE RECEPTOR"/>
    <property type="match status" value="1"/>
</dbReference>
<name>A0A8D3CHV5_SCOMX</name>
<dbReference type="AlphaFoldDB" id="A0A8D3CHV5"/>
<protein>
    <submittedName>
        <fullName evidence="10">Interleukin 13 receptor, alpha 2</fullName>
    </submittedName>
</protein>
<keyword evidence="6" id="KW-0675">Receptor</keyword>
<dbReference type="InterPro" id="IPR036116">
    <property type="entry name" value="FN3_sf"/>
</dbReference>